<evidence type="ECO:0000256" key="2">
    <source>
        <dbReference type="ARBA" id="ARBA00008180"/>
    </source>
</evidence>
<dbReference type="PANTHER" id="PTHR14190">
    <property type="entry name" value="SUPPRESSOR OF ACTIN MUTATIONS 2/VACUOLAR PROTEIN SORTING 52"/>
    <property type="match status" value="1"/>
</dbReference>
<evidence type="ECO:0000256" key="5">
    <source>
        <dbReference type="ARBA" id="ARBA00022927"/>
    </source>
</evidence>
<dbReference type="GO" id="GO:0019905">
    <property type="term" value="F:syntaxin binding"/>
    <property type="evidence" value="ECO:0007669"/>
    <property type="project" value="TreeGrafter"/>
</dbReference>
<dbReference type="GO" id="GO:0042147">
    <property type="term" value="P:retrograde transport, endosome to Golgi"/>
    <property type="evidence" value="ECO:0007669"/>
    <property type="project" value="TreeGrafter"/>
</dbReference>
<keyword evidence="6" id="KW-0333">Golgi apparatus</keyword>
<dbReference type="AlphaFoldDB" id="A0A1X7U3U7"/>
<accession>A0A1X7U3U7</accession>
<evidence type="ECO:0000259" key="7">
    <source>
        <dbReference type="Pfam" id="PF04129"/>
    </source>
</evidence>
<name>A0A1X7U3U7_AMPQE</name>
<dbReference type="GO" id="GO:0032456">
    <property type="term" value="P:endocytic recycling"/>
    <property type="evidence" value="ECO:0007669"/>
    <property type="project" value="TreeGrafter"/>
</dbReference>
<dbReference type="InParanoid" id="A0A1X7U3U7"/>
<dbReference type="InterPro" id="IPR048319">
    <property type="entry name" value="Vps52_CC"/>
</dbReference>
<evidence type="ECO:0000256" key="6">
    <source>
        <dbReference type="ARBA" id="ARBA00023034"/>
    </source>
</evidence>
<reference evidence="9" key="1">
    <citation type="submission" date="2017-05" db="UniProtKB">
        <authorList>
            <consortium name="EnsemblMetazoa"/>
        </authorList>
    </citation>
    <scope>IDENTIFICATION</scope>
</reference>
<evidence type="ECO:0000256" key="1">
    <source>
        <dbReference type="ARBA" id="ARBA00004601"/>
    </source>
</evidence>
<dbReference type="OrthoDB" id="19482at2759"/>
<dbReference type="OMA" id="IHVVMVE"/>
<evidence type="ECO:0000256" key="4">
    <source>
        <dbReference type="ARBA" id="ARBA00022448"/>
    </source>
</evidence>
<dbReference type="STRING" id="400682.A0A1X7U3U7"/>
<sequence length="625" mass="73414">MQTSSKATASLVSTIRSRTVMIYYQLRMEEMLSKFQLDLGSISTEIQSLQDQSHSLSAKLQNRQAVRSELTSYLRNISVSEHLVQHITDTPASEKEFSETLRELDEKLKFLNLQSFNEYRSVYDVHDVLVKLKIKAITKTREFIISRIYQFRRPMANYQMLQNQLLNYKYFNEFLLAHSRETANQIREEYVDTLSKIYYSYFKDYYHKLMKLQFEEVAEKDDLMGVEDSAKRGGLFSSRSTYKNRSTVFTLGHRDTVLTTELEDPIIVIPQAQKTEKRYPFEALFRSLHFALVDNASREFLFINEFFNLTLSSCQEYFDSVFSKTLQLILRNIESYCDSCYDAIGLFLCIHIDYRFNAILHKRQITCLDSYSEELQSLLWPRFRHILTLNVASVREADPSRLGHIDTRPHYITRRYAEFSAALVSINQSEPKEQVDRSLSSLQSEVENFILRMAAEFPDRKEQLVFLINNYDMMLAVLTERTSDESKESETFKSLLHARTQEFVEEVLSPYFGGMTAFVKDTELLLERDRARITVNEKHIQNLVRGFNSDWKKSLESINNEVMKAFTNFKNGTAILQLALGQLIQYYHRFNKILSQHPFKTLSVRSELINIHHLMVEVKKYKQTF</sequence>
<evidence type="ECO:0000259" key="8">
    <source>
        <dbReference type="Pfam" id="PF20655"/>
    </source>
</evidence>
<dbReference type="GO" id="GO:0000938">
    <property type="term" value="C:GARP complex"/>
    <property type="evidence" value="ECO:0007669"/>
    <property type="project" value="TreeGrafter"/>
</dbReference>
<dbReference type="GO" id="GO:0005829">
    <property type="term" value="C:cytosol"/>
    <property type="evidence" value="ECO:0007669"/>
    <property type="project" value="GOC"/>
</dbReference>
<keyword evidence="5" id="KW-0653">Protein transport</keyword>
<dbReference type="EnsemblMetazoa" id="Aqu2.1.22353_001">
    <property type="protein sequence ID" value="Aqu2.1.22353_001"/>
    <property type="gene ID" value="Aqu2.1.22353"/>
</dbReference>
<comment type="subcellular location">
    <subcellularLocation>
        <location evidence="1">Golgi apparatus</location>
        <location evidence="1">trans-Golgi network</location>
    </subcellularLocation>
</comment>
<evidence type="ECO:0000313" key="9">
    <source>
        <dbReference type="EnsemblMetazoa" id="Aqu2.1.22353_001"/>
    </source>
</evidence>
<dbReference type="GO" id="GO:0007041">
    <property type="term" value="P:lysosomal transport"/>
    <property type="evidence" value="ECO:0007669"/>
    <property type="project" value="TreeGrafter"/>
</dbReference>
<evidence type="ECO:0000256" key="3">
    <source>
        <dbReference type="ARBA" id="ARBA00017083"/>
    </source>
</evidence>
<feature type="domain" description="Vps52 coiled-coil" evidence="7">
    <location>
        <begin position="27"/>
        <end position="175"/>
    </location>
</feature>
<keyword evidence="4" id="KW-0813">Transport</keyword>
<proteinExistence type="inferred from homology"/>
<organism evidence="9">
    <name type="scientific">Amphimedon queenslandica</name>
    <name type="common">Sponge</name>
    <dbReference type="NCBI Taxonomy" id="400682"/>
    <lineage>
        <taxon>Eukaryota</taxon>
        <taxon>Metazoa</taxon>
        <taxon>Porifera</taxon>
        <taxon>Demospongiae</taxon>
        <taxon>Heteroscleromorpha</taxon>
        <taxon>Haplosclerida</taxon>
        <taxon>Niphatidae</taxon>
        <taxon>Amphimedon</taxon>
    </lineage>
</organism>
<comment type="similarity">
    <text evidence="2">Belongs to the VPS52 family.</text>
</comment>
<dbReference type="GO" id="GO:0006896">
    <property type="term" value="P:Golgi to vacuole transport"/>
    <property type="evidence" value="ECO:0007669"/>
    <property type="project" value="TreeGrafter"/>
</dbReference>
<dbReference type="InterPro" id="IPR048361">
    <property type="entry name" value="Vps52_C"/>
</dbReference>
<dbReference type="eggNOG" id="KOG1961">
    <property type="taxonomic scope" value="Eukaryota"/>
</dbReference>
<dbReference type="PANTHER" id="PTHR14190:SF7">
    <property type="entry name" value="VACUOLAR PROTEIN SORTING-ASSOCIATED PROTEIN 52 HOMOLOG"/>
    <property type="match status" value="1"/>
</dbReference>
<dbReference type="Pfam" id="PF04129">
    <property type="entry name" value="Vps52_CC"/>
    <property type="match status" value="1"/>
</dbReference>
<dbReference type="GO" id="GO:0015031">
    <property type="term" value="P:protein transport"/>
    <property type="evidence" value="ECO:0007669"/>
    <property type="project" value="UniProtKB-KW"/>
</dbReference>
<dbReference type="InterPro" id="IPR007258">
    <property type="entry name" value="Vps52"/>
</dbReference>
<dbReference type="Pfam" id="PF20655">
    <property type="entry name" value="Vps52_C"/>
    <property type="match status" value="1"/>
</dbReference>
<protein>
    <recommendedName>
        <fullName evidence="3">Vacuolar protein sorting-associated protein 52 homolog</fullName>
    </recommendedName>
</protein>
<feature type="domain" description="Vps52 C-terminal" evidence="8">
    <location>
        <begin position="192"/>
        <end position="504"/>
    </location>
</feature>